<dbReference type="GO" id="GO:0005634">
    <property type="term" value="C:nucleus"/>
    <property type="evidence" value="ECO:0007669"/>
    <property type="project" value="UniProtKB-SubCell"/>
</dbReference>
<evidence type="ECO:0000313" key="20">
    <source>
        <dbReference type="Proteomes" id="UP000287033"/>
    </source>
</evidence>
<evidence type="ECO:0000256" key="4">
    <source>
        <dbReference type="ARBA" id="ARBA00004496"/>
    </source>
</evidence>
<comment type="caution">
    <text evidence="19">The sequence shown here is derived from an EMBL/GenBank/DDBJ whole genome shotgun (WGS) entry which is preliminary data.</text>
</comment>
<evidence type="ECO:0000256" key="7">
    <source>
        <dbReference type="ARBA" id="ARBA00022475"/>
    </source>
</evidence>
<dbReference type="OrthoDB" id="413400at2759"/>
<evidence type="ECO:0000256" key="3">
    <source>
        <dbReference type="ARBA" id="ARBA00004240"/>
    </source>
</evidence>
<dbReference type="GO" id="GO:0005886">
    <property type="term" value="C:plasma membrane"/>
    <property type="evidence" value="ECO:0007669"/>
    <property type="project" value="UniProtKB-SubCell"/>
</dbReference>
<keyword evidence="9" id="KW-0833">Ubl conjugation pathway</keyword>
<keyword evidence="12" id="KW-0539">Nucleus</keyword>
<evidence type="ECO:0000256" key="16">
    <source>
        <dbReference type="SAM" id="MobiDB-lite"/>
    </source>
</evidence>
<evidence type="ECO:0000259" key="18">
    <source>
        <dbReference type="Pfam" id="PF17211"/>
    </source>
</evidence>
<dbReference type="CDD" id="cd05468">
    <property type="entry name" value="pVHL"/>
    <property type="match status" value="1"/>
</dbReference>
<evidence type="ECO:0000256" key="1">
    <source>
        <dbReference type="ARBA" id="ARBA00004123"/>
    </source>
</evidence>
<dbReference type="EMBL" id="BEZZ01001331">
    <property type="protein sequence ID" value="GCC17613.1"/>
    <property type="molecule type" value="Genomic_DNA"/>
</dbReference>
<evidence type="ECO:0000256" key="10">
    <source>
        <dbReference type="ARBA" id="ARBA00022824"/>
    </source>
</evidence>
<feature type="region of interest" description="Disordered" evidence="16">
    <location>
        <begin position="1"/>
        <end position="20"/>
    </location>
</feature>
<comment type="pathway">
    <text evidence="5">Protein modification; protein ubiquitination.</text>
</comment>
<dbReference type="InterPro" id="IPR037140">
    <property type="entry name" value="VHL_beta_dom_sf"/>
</dbReference>
<evidence type="ECO:0000256" key="8">
    <source>
        <dbReference type="ARBA" id="ARBA00022490"/>
    </source>
</evidence>
<dbReference type="GO" id="GO:0010468">
    <property type="term" value="P:regulation of gene expression"/>
    <property type="evidence" value="ECO:0007669"/>
    <property type="project" value="UniProtKB-ARBA"/>
</dbReference>
<dbReference type="Pfam" id="PF17211">
    <property type="entry name" value="VHL_C"/>
    <property type="match status" value="1"/>
</dbReference>
<evidence type="ECO:0000256" key="2">
    <source>
        <dbReference type="ARBA" id="ARBA00004202"/>
    </source>
</evidence>
<sequence>MPEDVSGRPGEAAPLGPLRSHDSCEPSYVTFCNCTGRSVKPVWINYRGEPVPYSTMAAQSGRRMTTYFGHPWMFRDAVSDDRLLVNGHEVFVPPTGQVNEIGQPCYIMVKITIPVYTLKERCLQVVRSLVKREDYRNLEIVGSLYDELEDQPQILKDLERIQKQLAEREETLADRESP</sequence>
<dbReference type="Gene3D" id="1.10.750.10">
    <property type="entry name" value="von Hippel-Lindau disease tumour suppressor, alpha domain"/>
    <property type="match status" value="1"/>
</dbReference>
<organism evidence="19 20">
    <name type="scientific">Chiloscyllium punctatum</name>
    <name type="common">Brownbanded bambooshark</name>
    <name type="synonym">Hemiscyllium punctatum</name>
    <dbReference type="NCBI Taxonomy" id="137246"/>
    <lineage>
        <taxon>Eukaryota</taxon>
        <taxon>Metazoa</taxon>
        <taxon>Chordata</taxon>
        <taxon>Craniata</taxon>
        <taxon>Vertebrata</taxon>
        <taxon>Chondrichthyes</taxon>
        <taxon>Elasmobranchii</taxon>
        <taxon>Galeomorphii</taxon>
        <taxon>Galeoidea</taxon>
        <taxon>Orectolobiformes</taxon>
        <taxon>Hemiscylliidae</taxon>
        <taxon>Chiloscyllium</taxon>
    </lineage>
</organism>
<accession>A0A401RHI8</accession>
<dbReference type="FunFam" id="2.60.40.780:FF:000001">
    <property type="entry name" value="von Hippel-Lindau disease tumor suppressor"/>
    <property type="match status" value="1"/>
</dbReference>
<evidence type="ECO:0000313" key="19">
    <source>
        <dbReference type="EMBL" id="GCC17613.1"/>
    </source>
</evidence>
<dbReference type="InterPro" id="IPR036208">
    <property type="entry name" value="VHL_sf"/>
</dbReference>
<dbReference type="STRING" id="137246.A0A401RHI8"/>
<evidence type="ECO:0000256" key="13">
    <source>
        <dbReference type="ARBA" id="ARBA00059036"/>
    </source>
</evidence>
<feature type="domain" description="von Hippel-Lindau disease tumour suppressor beta" evidence="17">
    <location>
        <begin position="18"/>
        <end position="94"/>
    </location>
</feature>
<keyword evidence="8" id="KW-0963">Cytoplasm</keyword>
<evidence type="ECO:0000256" key="9">
    <source>
        <dbReference type="ARBA" id="ARBA00022786"/>
    </source>
</evidence>
<feature type="domain" description="von Hippel-Lindau disease tumour suppressor alpha" evidence="18">
    <location>
        <begin position="116"/>
        <end position="164"/>
    </location>
</feature>
<dbReference type="Gene3D" id="2.60.40.780">
    <property type="entry name" value="von Hippel-Lindau disease tumour suppressor, beta domain"/>
    <property type="match status" value="1"/>
</dbReference>
<keyword evidence="7" id="KW-1003">Cell membrane</keyword>
<dbReference type="Proteomes" id="UP000287033">
    <property type="component" value="Unassembled WGS sequence"/>
</dbReference>
<proteinExistence type="inferred from homology"/>
<dbReference type="FunFam" id="1.10.750.10:FF:000001">
    <property type="entry name" value="von Hippel-Lindau disease tumor suppressor"/>
    <property type="match status" value="1"/>
</dbReference>
<evidence type="ECO:0000256" key="15">
    <source>
        <dbReference type="ARBA" id="ARBA00080646"/>
    </source>
</evidence>
<evidence type="ECO:0000259" key="17">
    <source>
        <dbReference type="Pfam" id="PF01847"/>
    </source>
</evidence>
<dbReference type="SUPFAM" id="SSF49468">
    <property type="entry name" value="VHL"/>
    <property type="match status" value="1"/>
</dbReference>
<dbReference type="InterPro" id="IPR024053">
    <property type="entry name" value="VHL_beta_dom"/>
</dbReference>
<evidence type="ECO:0000256" key="11">
    <source>
        <dbReference type="ARBA" id="ARBA00023136"/>
    </source>
</evidence>
<keyword evidence="11" id="KW-0472">Membrane</keyword>
<keyword evidence="10" id="KW-0256">Endoplasmic reticulum</keyword>
<comment type="similarity">
    <text evidence="6">Belongs to the VHL family.</text>
</comment>
<evidence type="ECO:0000256" key="14">
    <source>
        <dbReference type="ARBA" id="ARBA00072532"/>
    </source>
</evidence>
<gene>
    <name evidence="19" type="ORF">chiPu_0017623</name>
</gene>
<reference evidence="19 20" key="1">
    <citation type="journal article" date="2018" name="Nat. Ecol. Evol.">
        <title>Shark genomes provide insights into elasmobranch evolution and the origin of vertebrates.</title>
        <authorList>
            <person name="Hara Y"/>
            <person name="Yamaguchi K"/>
            <person name="Onimaru K"/>
            <person name="Kadota M"/>
            <person name="Koyanagi M"/>
            <person name="Keeley SD"/>
            <person name="Tatsumi K"/>
            <person name="Tanaka K"/>
            <person name="Motone F"/>
            <person name="Kageyama Y"/>
            <person name="Nozu R"/>
            <person name="Adachi N"/>
            <person name="Nishimura O"/>
            <person name="Nakagawa R"/>
            <person name="Tanegashima C"/>
            <person name="Kiyatake I"/>
            <person name="Matsumoto R"/>
            <person name="Murakumo K"/>
            <person name="Nishida K"/>
            <person name="Terakita A"/>
            <person name="Kuratani S"/>
            <person name="Sato K"/>
            <person name="Hyodo S Kuraku.S."/>
        </authorList>
    </citation>
    <scope>NUCLEOTIDE SEQUENCE [LARGE SCALE GENOMIC DNA]</scope>
</reference>
<dbReference type="InterPro" id="IPR022772">
    <property type="entry name" value="VHL_tumour_suppress_b/a_dom"/>
</dbReference>
<dbReference type="GO" id="GO:0001666">
    <property type="term" value="P:response to hypoxia"/>
    <property type="evidence" value="ECO:0007669"/>
    <property type="project" value="UniProtKB-ARBA"/>
</dbReference>
<name>A0A401RHI8_CHIPU</name>
<keyword evidence="20" id="KW-1185">Reference proteome</keyword>
<dbReference type="AlphaFoldDB" id="A0A401RHI8"/>
<evidence type="ECO:0000256" key="6">
    <source>
        <dbReference type="ARBA" id="ARBA00010057"/>
    </source>
</evidence>
<comment type="function">
    <text evidence="13">Involved in the ubiquitination and subsequent proteasomal degradation via the von Hippel-Lindau ubiquitination complex. Seems to act as a target recruitment subunit in the E3 ubiquitin ligase complex and recruits hydroxylated hypoxia-inducible factor (HIF) under normoxic conditions. Involved in transcriptional repression through interaction with HIF1A, HIF1AN and histone deacetylases. Ubiquitinates, in an oxygen-responsive manner, ADRB2. Acts as a negative regulator of mTORC1 by promoting ubiquitination and degradation of RPTOR.</text>
</comment>
<evidence type="ECO:0000256" key="5">
    <source>
        <dbReference type="ARBA" id="ARBA00004906"/>
    </source>
</evidence>
<dbReference type="InterPro" id="IPR037139">
    <property type="entry name" value="VHL_alpha_dom_sf"/>
</dbReference>
<dbReference type="InterPro" id="IPR024048">
    <property type="entry name" value="VHL_alpha_dom"/>
</dbReference>
<comment type="subcellular location">
    <subcellularLocation>
        <location evidence="2">Cell membrane</location>
        <topology evidence="2">Peripheral membrane protein</topology>
    </subcellularLocation>
    <subcellularLocation>
        <location evidence="4">Cytoplasm</location>
    </subcellularLocation>
    <subcellularLocation>
        <location evidence="3">Endoplasmic reticulum</location>
    </subcellularLocation>
    <subcellularLocation>
        <location evidence="1">Nucleus</location>
    </subcellularLocation>
</comment>
<protein>
    <recommendedName>
        <fullName evidence="14">von Hippel-Lindau disease tumor suppressor</fullName>
    </recommendedName>
    <alternativeName>
        <fullName evidence="15">pVHL</fullName>
    </alternativeName>
</protein>
<dbReference type="Pfam" id="PF01847">
    <property type="entry name" value="VHL"/>
    <property type="match status" value="1"/>
</dbReference>
<evidence type="ECO:0000256" key="12">
    <source>
        <dbReference type="ARBA" id="ARBA00023242"/>
    </source>
</evidence>
<dbReference type="OMA" id="MNQRVEQ"/>
<dbReference type="GO" id="GO:0005783">
    <property type="term" value="C:endoplasmic reticulum"/>
    <property type="evidence" value="ECO:0007669"/>
    <property type="project" value="UniProtKB-SubCell"/>
</dbReference>